<protein>
    <submittedName>
        <fullName evidence="1">Uncharacterized protein</fullName>
    </submittedName>
</protein>
<dbReference type="AlphaFoldDB" id="A0A2P2PZF9"/>
<accession>A0A2P2PZF9</accession>
<organism evidence="1">
    <name type="scientific">Rhizophora mucronata</name>
    <name type="common">Asiatic mangrove</name>
    <dbReference type="NCBI Taxonomy" id="61149"/>
    <lineage>
        <taxon>Eukaryota</taxon>
        <taxon>Viridiplantae</taxon>
        <taxon>Streptophyta</taxon>
        <taxon>Embryophyta</taxon>
        <taxon>Tracheophyta</taxon>
        <taxon>Spermatophyta</taxon>
        <taxon>Magnoliopsida</taxon>
        <taxon>eudicotyledons</taxon>
        <taxon>Gunneridae</taxon>
        <taxon>Pentapetalae</taxon>
        <taxon>rosids</taxon>
        <taxon>fabids</taxon>
        <taxon>Malpighiales</taxon>
        <taxon>Rhizophoraceae</taxon>
        <taxon>Rhizophora</taxon>
    </lineage>
</organism>
<reference evidence="1" key="1">
    <citation type="submission" date="2018-02" db="EMBL/GenBank/DDBJ databases">
        <title>Rhizophora mucronata_Transcriptome.</title>
        <authorList>
            <person name="Meera S.P."/>
            <person name="Sreeshan A."/>
            <person name="Augustine A."/>
        </authorList>
    </citation>
    <scope>NUCLEOTIDE SEQUENCE</scope>
    <source>
        <tissue evidence="1">Leaf</tissue>
    </source>
</reference>
<proteinExistence type="predicted"/>
<dbReference type="EMBL" id="GGEC01079634">
    <property type="protein sequence ID" value="MBX60118.1"/>
    <property type="molecule type" value="Transcribed_RNA"/>
</dbReference>
<name>A0A2P2PZF9_RHIMU</name>
<sequence>MEPNSSGFQKSIAILKLYTIRQQLDS</sequence>
<evidence type="ECO:0000313" key="1">
    <source>
        <dbReference type="EMBL" id="MBX60118.1"/>
    </source>
</evidence>